<accession>A0ABN7SZP9</accession>
<sequence>MEYEHSIIISTNATVSIQNSTYVVTDIENEGNQNSQWCYGSIDEPIPKPAEPFEYYFQNCCWVDLTDDKGEVIEDGPFKLYARYYDVENNSPQVKVPAIWRVMTGCPNQSLDLNPEDKDDDRIKCRWSTEAEAKSANYFNGDYSSITLDEETCVLNYDGTSDTTTFGVKPIAIQVEDFDERGNIKSSIPVQFLASVWEPQYSGSYVEVTGQSSGIPADEEEQKSEAFFWGDTLHGHGDNHEPKRERREVPGINPDTGNFYYCDEPPQLIPPSPEAGAQINVTSTVKIDVRAFYYQDLEPKYDLRRFQFNSPQGMNCTDIDDTTGRASCTWTPTQKQREQKLHGFCFLAIDKFGRQSERRCITLTMSDYVEDVISMLNLFAPEFGSRELTDYGCAGRNLLDPFHSNIGKPDADLTNLSDVGDRELPKYIFDLDTKTCANEVGTLERSICECDKRLANTLKTLTIRPKYQNYKDTKCEKNNITDRPEDPHCCRDQGGLYKMYYASKNCCEEDGKIRSNGECTTDGGITYEAKIKIYRPEFVEADKSNDKQTSDSTSSDSSDSTDRGAGIGRRGSKPNRWAKETNVLEGNL</sequence>
<feature type="region of interest" description="Disordered" evidence="1">
    <location>
        <begin position="540"/>
        <end position="588"/>
    </location>
</feature>
<reference evidence="2 3" key="1">
    <citation type="submission" date="2021-04" db="EMBL/GenBank/DDBJ databases">
        <authorList>
            <person name="Bliznina A."/>
        </authorList>
    </citation>
    <scope>NUCLEOTIDE SEQUENCE [LARGE SCALE GENOMIC DNA]</scope>
</reference>
<evidence type="ECO:0000313" key="2">
    <source>
        <dbReference type="EMBL" id="CAG5107082.1"/>
    </source>
</evidence>
<evidence type="ECO:0000256" key="1">
    <source>
        <dbReference type="SAM" id="MobiDB-lite"/>
    </source>
</evidence>
<gene>
    <name evidence="2" type="ORF">OKIOD_LOCUS11902</name>
</gene>
<feature type="compositionally biased region" description="Basic and acidic residues" evidence="1">
    <location>
        <begin position="540"/>
        <end position="549"/>
    </location>
</feature>
<name>A0ABN7SZP9_OIKDI</name>
<evidence type="ECO:0000313" key="3">
    <source>
        <dbReference type="Proteomes" id="UP001158576"/>
    </source>
</evidence>
<dbReference type="SUPFAM" id="SSF48619">
    <property type="entry name" value="Phospholipase A2, PLA2"/>
    <property type="match status" value="1"/>
</dbReference>
<dbReference type="Gene3D" id="1.20.90.10">
    <property type="entry name" value="Phospholipase A2 domain"/>
    <property type="match status" value="1"/>
</dbReference>
<proteinExistence type="predicted"/>
<dbReference type="InterPro" id="IPR036444">
    <property type="entry name" value="PLipase_A2_dom_sf"/>
</dbReference>
<protein>
    <submittedName>
        <fullName evidence="2">Oidioi.mRNA.OKI2018_I69.chr1.g3137.t1.cds</fullName>
    </submittedName>
</protein>
<dbReference type="EMBL" id="OU015566">
    <property type="protein sequence ID" value="CAG5107082.1"/>
    <property type="molecule type" value="Genomic_DNA"/>
</dbReference>
<organism evidence="2 3">
    <name type="scientific">Oikopleura dioica</name>
    <name type="common">Tunicate</name>
    <dbReference type="NCBI Taxonomy" id="34765"/>
    <lineage>
        <taxon>Eukaryota</taxon>
        <taxon>Metazoa</taxon>
        <taxon>Chordata</taxon>
        <taxon>Tunicata</taxon>
        <taxon>Appendicularia</taxon>
        <taxon>Copelata</taxon>
        <taxon>Oikopleuridae</taxon>
        <taxon>Oikopleura</taxon>
    </lineage>
</organism>
<dbReference type="Proteomes" id="UP001158576">
    <property type="component" value="Chromosome 1"/>
</dbReference>
<keyword evidence="3" id="KW-1185">Reference proteome</keyword>